<dbReference type="EMBL" id="GL385395">
    <property type="protein sequence ID" value="EJT80311.1"/>
    <property type="molecule type" value="Genomic_DNA"/>
</dbReference>
<dbReference type="Proteomes" id="UP000006039">
    <property type="component" value="Unassembled WGS sequence"/>
</dbReference>
<reference evidence="4" key="1">
    <citation type="submission" date="2010-07" db="EMBL/GenBank/DDBJ databases">
        <title>The genome sequence of Gaeumannomyces graminis var. tritici strain R3-111a-1.</title>
        <authorList>
            <consortium name="The Broad Institute Genome Sequencing Platform"/>
            <person name="Ma L.-J."/>
            <person name="Dead R."/>
            <person name="Young S."/>
            <person name="Zeng Q."/>
            <person name="Koehrsen M."/>
            <person name="Alvarado L."/>
            <person name="Berlin A."/>
            <person name="Chapman S.B."/>
            <person name="Chen Z."/>
            <person name="Freedman E."/>
            <person name="Gellesch M."/>
            <person name="Goldberg J."/>
            <person name="Griggs A."/>
            <person name="Gujja S."/>
            <person name="Heilman E.R."/>
            <person name="Heiman D."/>
            <person name="Hepburn T."/>
            <person name="Howarth C."/>
            <person name="Jen D."/>
            <person name="Larson L."/>
            <person name="Mehta T."/>
            <person name="Neiman D."/>
            <person name="Pearson M."/>
            <person name="Roberts A."/>
            <person name="Saif S."/>
            <person name="Shea T."/>
            <person name="Shenoy N."/>
            <person name="Sisk P."/>
            <person name="Stolte C."/>
            <person name="Sykes S."/>
            <person name="Walk T."/>
            <person name="White J."/>
            <person name="Yandava C."/>
            <person name="Haas B."/>
            <person name="Nusbaum C."/>
            <person name="Birren B."/>
        </authorList>
    </citation>
    <scope>NUCLEOTIDE SEQUENCE [LARGE SCALE GENOMIC DNA]</scope>
    <source>
        <strain evidence="4">R3-111a-1</strain>
    </source>
</reference>
<reference evidence="2" key="3">
    <citation type="submission" date="2010-09" db="EMBL/GenBank/DDBJ databases">
        <title>Annotation of Gaeumannomyces graminis var. tritici R3-111a-1.</title>
        <authorList>
            <consortium name="The Broad Institute Genome Sequencing Platform"/>
            <person name="Ma L.-J."/>
            <person name="Dead R."/>
            <person name="Young S.K."/>
            <person name="Zeng Q."/>
            <person name="Gargeya S."/>
            <person name="Fitzgerald M."/>
            <person name="Haas B."/>
            <person name="Abouelleil A."/>
            <person name="Alvarado L."/>
            <person name="Arachchi H.M."/>
            <person name="Berlin A."/>
            <person name="Brown A."/>
            <person name="Chapman S.B."/>
            <person name="Chen Z."/>
            <person name="Dunbar C."/>
            <person name="Freedman E."/>
            <person name="Gearin G."/>
            <person name="Gellesch M."/>
            <person name="Goldberg J."/>
            <person name="Griggs A."/>
            <person name="Gujja S."/>
            <person name="Heiman D."/>
            <person name="Howarth C."/>
            <person name="Larson L."/>
            <person name="Lui A."/>
            <person name="MacDonald P.J.P."/>
            <person name="Mehta T."/>
            <person name="Montmayeur A."/>
            <person name="Murphy C."/>
            <person name="Neiman D."/>
            <person name="Pearson M."/>
            <person name="Priest M."/>
            <person name="Roberts A."/>
            <person name="Saif S."/>
            <person name="Shea T."/>
            <person name="Shenoy N."/>
            <person name="Sisk P."/>
            <person name="Stolte C."/>
            <person name="Sykes S."/>
            <person name="Yandava C."/>
            <person name="Wortman J."/>
            <person name="Nusbaum C."/>
            <person name="Birren B."/>
        </authorList>
    </citation>
    <scope>NUCLEOTIDE SEQUENCE</scope>
    <source>
        <strain evidence="2">R3-111a-1</strain>
    </source>
</reference>
<proteinExistence type="predicted"/>
<dbReference type="GeneID" id="20340770"/>
<accession>J3NGC1</accession>
<evidence type="ECO:0000256" key="1">
    <source>
        <dbReference type="SAM" id="MobiDB-lite"/>
    </source>
</evidence>
<dbReference type="EnsemblFungi" id="EJT80311">
    <property type="protein sequence ID" value="EJT80311"/>
    <property type="gene ID" value="GGTG_00312"/>
</dbReference>
<evidence type="ECO:0000313" key="3">
    <source>
        <dbReference type="EnsemblFungi" id="EJT80311"/>
    </source>
</evidence>
<reference evidence="3" key="4">
    <citation type="journal article" date="2015" name="G3 (Bethesda)">
        <title>Genome sequences of three phytopathogenic species of the Magnaporthaceae family of fungi.</title>
        <authorList>
            <person name="Okagaki L.H."/>
            <person name="Nunes C.C."/>
            <person name="Sailsbery J."/>
            <person name="Clay B."/>
            <person name="Brown D."/>
            <person name="John T."/>
            <person name="Oh Y."/>
            <person name="Young N."/>
            <person name="Fitzgerald M."/>
            <person name="Haas B.J."/>
            <person name="Zeng Q."/>
            <person name="Young S."/>
            <person name="Adiconis X."/>
            <person name="Fan L."/>
            <person name="Levin J.Z."/>
            <person name="Mitchell T.K."/>
            <person name="Okubara P.A."/>
            <person name="Farman M.L."/>
            <person name="Kohn L.M."/>
            <person name="Birren B."/>
            <person name="Ma L.-J."/>
            <person name="Dean R.A."/>
        </authorList>
    </citation>
    <scope>NUCLEOTIDE SEQUENCE</scope>
    <source>
        <strain evidence="3">R3-111a-1</strain>
    </source>
</reference>
<reference evidence="2" key="2">
    <citation type="submission" date="2010-07" db="EMBL/GenBank/DDBJ databases">
        <authorList>
            <consortium name="The Broad Institute Genome Sequencing Platform"/>
            <consortium name="Broad Institute Genome Sequencing Center for Infectious Disease"/>
            <person name="Ma L.-J."/>
            <person name="Dead R."/>
            <person name="Young S."/>
            <person name="Zeng Q."/>
            <person name="Koehrsen M."/>
            <person name="Alvarado L."/>
            <person name="Berlin A."/>
            <person name="Chapman S.B."/>
            <person name="Chen Z."/>
            <person name="Freedman E."/>
            <person name="Gellesch M."/>
            <person name="Goldberg J."/>
            <person name="Griggs A."/>
            <person name="Gujja S."/>
            <person name="Heilman E.R."/>
            <person name="Heiman D."/>
            <person name="Hepburn T."/>
            <person name="Howarth C."/>
            <person name="Jen D."/>
            <person name="Larson L."/>
            <person name="Mehta T."/>
            <person name="Neiman D."/>
            <person name="Pearson M."/>
            <person name="Roberts A."/>
            <person name="Saif S."/>
            <person name="Shea T."/>
            <person name="Shenoy N."/>
            <person name="Sisk P."/>
            <person name="Stolte C."/>
            <person name="Sykes S."/>
            <person name="Walk T."/>
            <person name="White J."/>
            <person name="Yandava C."/>
            <person name="Haas B."/>
            <person name="Nusbaum C."/>
            <person name="Birren B."/>
        </authorList>
    </citation>
    <scope>NUCLEOTIDE SEQUENCE</scope>
    <source>
        <strain evidence="2">R3-111a-1</strain>
    </source>
</reference>
<protein>
    <submittedName>
        <fullName evidence="2 3">Uncharacterized protein</fullName>
    </submittedName>
</protein>
<sequence>MDSSRRCARLCWIISARQGFFFFLFAFGRQREHQMNSIGKENRPLFQSQRGMGWQGCRPHHPPPPPLP</sequence>
<feature type="region of interest" description="Disordered" evidence="1">
    <location>
        <begin position="49"/>
        <end position="68"/>
    </location>
</feature>
<evidence type="ECO:0000313" key="4">
    <source>
        <dbReference type="Proteomes" id="UP000006039"/>
    </source>
</evidence>
<dbReference type="VEuPathDB" id="FungiDB:GGTG_00312"/>
<name>J3NGC1_GAET3</name>
<dbReference type="HOGENOM" id="CLU_2794107_0_0_1"/>
<evidence type="ECO:0000313" key="2">
    <source>
        <dbReference type="EMBL" id="EJT80311.1"/>
    </source>
</evidence>
<gene>
    <name evidence="3" type="primary">20340770</name>
    <name evidence="2" type="ORF">GGTG_00312</name>
</gene>
<dbReference type="AlphaFoldDB" id="J3NGC1"/>
<keyword evidence="4" id="KW-1185">Reference proteome</keyword>
<organism evidence="2">
    <name type="scientific">Gaeumannomyces tritici (strain R3-111a-1)</name>
    <name type="common">Wheat and barley take-all root rot fungus</name>
    <name type="synonym">Gaeumannomyces graminis var. tritici</name>
    <dbReference type="NCBI Taxonomy" id="644352"/>
    <lineage>
        <taxon>Eukaryota</taxon>
        <taxon>Fungi</taxon>
        <taxon>Dikarya</taxon>
        <taxon>Ascomycota</taxon>
        <taxon>Pezizomycotina</taxon>
        <taxon>Sordariomycetes</taxon>
        <taxon>Sordariomycetidae</taxon>
        <taxon>Magnaporthales</taxon>
        <taxon>Magnaporthaceae</taxon>
        <taxon>Gaeumannomyces</taxon>
    </lineage>
</organism>
<reference evidence="3" key="5">
    <citation type="submission" date="2018-04" db="UniProtKB">
        <authorList>
            <consortium name="EnsemblFungi"/>
        </authorList>
    </citation>
    <scope>IDENTIFICATION</scope>
    <source>
        <strain evidence="3">R3-111a-1</strain>
    </source>
</reference>
<dbReference type="RefSeq" id="XP_009216320.1">
    <property type="nucleotide sequence ID" value="XM_009218056.1"/>
</dbReference>